<sequence length="65" mass="6309">MGPHLGIWAHGAADKAVLGPEDSAAHLAGGVHLAANVADALALPLSGPSSRPATSGPLDQDAAHV</sequence>
<keyword evidence="2" id="KW-0614">Plasmid</keyword>
<name>S5W1F5_STRC3</name>
<dbReference type="Proteomes" id="UP000015423">
    <property type="component" value="Plasmid pSCO1"/>
</dbReference>
<dbReference type="AlphaFoldDB" id="S5W1F5"/>
<dbReference type="KEGG" id="sci:B446_35683"/>
<evidence type="ECO:0000256" key="1">
    <source>
        <dbReference type="SAM" id="MobiDB-lite"/>
    </source>
</evidence>
<protein>
    <submittedName>
        <fullName evidence="2">Uncharacterized protein</fullName>
    </submittedName>
</protein>
<geneLocation type="plasmid" evidence="2 3">
    <name>pSCO1</name>
</geneLocation>
<feature type="region of interest" description="Disordered" evidence="1">
    <location>
        <begin position="45"/>
        <end position="65"/>
    </location>
</feature>
<evidence type="ECO:0000313" key="2">
    <source>
        <dbReference type="EMBL" id="AGS73895.1"/>
    </source>
</evidence>
<proteinExistence type="predicted"/>
<dbReference type="HOGENOM" id="CLU_2847782_0_0_11"/>
<accession>S5W1F5</accession>
<keyword evidence="3" id="KW-1185">Reference proteome</keyword>
<gene>
    <name evidence="2" type="ORF">B446_35683</name>
</gene>
<dbReference type="PATRIC" id="fig|1214242.5.peg.7274"/>
<organism evidence="2 3">
    <name type="scientific">Streptomyces collinus (strain DSM 40733 / Tue 365)</name>
    <dbReference type="NCBI Taxonomy" id="1214242"/>
    <lineage>
        <taxon>Bacteria</taxon>
        <taxon>Bacillati</taxon>
        <taxon>Actinomycetota</taxon>
        <taxon>Actinomycetes</taxon>
        <taxon>Kitasatosporales</taxon>
        <taxon>Streptomycetaceae</taxon>
        <taxon>Streptomyces</taxon>
    </lineage>
</organism>
<reference evidence="2 3" key="1">
    <citation type="submission" date="2012-10" db="EMBL/GenBank/DDBJ databases">
        <title>The complete genome sequence of Streptomyces collinus Tu 365.</title>
        <authorList>
            <person name="Ruckert C."/>
            <person name="Szczepanowski R."/>
            <person name="Goesmann A."/>
            <person name="Pross E.K."/>
            <person name="Musiol E.M."/>
            <person name="Blin K."/>
            <person name="Wohlleben W."/>
            <person name="Puhler A."/>
            <person name="Weber T."/>
            <person name="Kalinowski J."/>
        </authorList>
    </citation>
    <scope>NUCLEOTIDE SEQUENCE [LARGE SCALE GENOMIC DNA]</scope>
    <source>
        <strain evidence="3">DSM 40733 / Tue 365</strain>
        <plasmid evidence="2 3">pSCO1</plasmid>
    </source>
</reference>
<evidence type="ECO:0000313" key="3">
    <source>
        <dbReference type="Proteomes" id="UP000015423"/>
    </source>
</evidence>
<dbReference type="EMBL" id="CP006260">
    <property type="protein sequence ID" value="AGS73895.1"/>
    <property type="molecule type" value="Genomic_DNA"/>
</dbReference>